<dbReference type="InterPro" id="IPR036477">
    <property type="entry name" value="Formyl_transf_N_sf"/>
</dbReference>
<reference evidence="7" key="1">
    <citation type="submission" date="2020-11" db="EMBL/GenBank/DDBJ databases">
        <authorList>
            <consortium name="DOE Joint Genome Institute"/>
            <person name="Ahrendt S."/>
            <person name="Riley R."/>
            <person name="Andreopoulos W."/>
            <person name="Labutti K."/>
            <person name="Pangilinan J."/>
            <person name="Ruiz-Duenas F.J."/>
            <person name="Barrasa J.M."/>
            <person name="Sanchez-Garcia M."/>
            <person name="Camarero S."/>
            <person name="Miyauchi S."/>
            <person name="Serrano A."/>
            <person name="Linde D."/>
            <person name="Babiker R."/>
            <person name="Drula E."/>
            <person name="Ayuso-Fernandez I."/>
            <person name="Pacheco R."/>
            <person name="Padilla G."/>
            <person name="Ferreira P."/>
            <person name="Barriuso J."/>
            <person name="Kellner H."/>
            <person name="Castanera R."/>
            <person name="Alfaro M."/>
            <person name="Ramirez L."/>
            <person name="Pisabarro A.G."/>
            <person name="Kuo A."/>
            <person name="Tritt A."/>
            <person name="Lipzen A."/>
            <person name="He G."/>
            <person name="Yan M."/>
            <person name="Ng V."/>
            <person name="Cullen D."/>
            <person name="Martin F."/>
            <person name="Rosso M.-N."/>
            <person name="Henrissat B."/>
            <person name="Hibbett D."/>
            <person name="Martinez A.T."/>
            <person name="Grigoriev I.V."/>
        </authorList>
    </citation>
    <scope>NUCLEOTIDE SEQUENCE</scope>
    <source>
        <strain evidence="7">CIRM-BRFM 674</strain>
    </source>
</reference>
<name>A0A9P5ZCE3_9AGAR</name>
<dbReference type="OrthoDB" id="10268103at2759"/>
<dbReference type="SUPFAM" id="SSF50486">
    <property type="entry name" value="FMT C-terminal domain-like"/>
    <property type="match status" value="1"/>
</dbReference>
<keyword evidence="3" id="KW-0808">Transferase</keyword>
<evidence type="ECO:0000256" key="2">
    <source>
        <dbReference type="ARBA" id="ARBA00012261"/>
    </source>
</evidence>
<keyword evidence="8" id="KW-1185">Reference proteome</keyword>
<dbReference type="Gene3D" id="3.40.50.12230">
    <property type="match status" value="1"/>
</dbReference>
<accession>A0A9P5ZCE3</accession>
<evidence type="ECO:0000259" key="5">
    <source>
        <dbReference type="Pfam" id="PF00551"/>
    </source>
</evidence>
<dbReference type="GO" id="GO:0004479">
    <property type="term" value="F:methionyl-tRNA formyltransferase activity"/>
    <property type="evidence" value="ECO:0007669"/>
    <property type="project" value="UniProtKB-EC"/>
</dbReference>
<feature type="domain" description="Formyl transferase N-terminal" evidence="5">
    <location>
        <begin position="70"/>
        <end position="194"/>
    </location>
</feature>
<dbReference type="InterPro" id="IPR002376">
    <property type="entry name" value="Formyl_transf_N"/>
</dbReference>
<sequence>MGRDEFSCLVLQELYQAKDVWAELTIATQPDVHVGRRGSVLSVSPLKILAESLNLPLHTIPKTRKEFRTWELPRPFMQSTDTESPPPANHLLVTASFGRILTDKMLSQFQPSHRLNVHPSLLPAYRGPAPLQHAIMNQDKETGVCVIKMLQKSEGIDAGSIWGCRKIDMPSDATYASLRDQLGTLGGQLLVSVLRDLLTGKAIPQEQITTIDAPKAPSITAQDASVDFNSMSASQIDSRFRAISHQKTLFTHLHGKSVQLRQIEVVDASLFPADLLPVEPGWVAFFKKKAMLVVRCADGSLLGVTLVRPEGKADRKAHEFWNAVLQDGHIKGPVKQFFFGQSAPS</sequence>
<dbReference type="GO" id="GO:0005739">
    <property type="term" value="C:mitochondrion"/>
    <property type="evidence" value="ECO:0007669"/>
    <property type="project" value="TreeGrafter"/>
</dbReference>
<dbReference type="InterPro" id="IPR041711">
    <property type="entry name" value="Met-tRNA-FMT_N"/>
</dbReference>
<dbReference type="EC" id="2.1.2.9" evidence="2"/>
<evidence type="ECO:0000313" key="8">
    <source>
        <dbReference type="Proteomes" id="UP000807469"/>
    </source>
</evidence>
<evidence type="ECO:0000259" key="6">
    <source>
        <dbReference type="Pfam" id="PF02911"/>
    </source>
</evidence>
<feature type="domain" description="Formyl transferase C-terminal" evidence="6">
    <location>
        <begin position="219"/>
        <end position="323"/>
    </location>
</feature>
<dbReference type="InterPro" id="IPR011034">
    <property type="entry name" value="Formyl_transferase-like_C_sf"/>
</dbReference>
<evidence type="ECO:0000256" key="1">
    <source>
        <dbReference type="ARBA" id="ARBA00010699"/>
    </source>
</evidence>
<dbReference type="PANTHER" id="PTHR11138">
    <property type="entry name" value="METHIONYL-TRNA FORMYLTRANSFERASE"/>
    <property type="match status" value="1"/>
</dbReference>
<proteinExistence type="inferred from homology"/>
<dbReference type="Pfam" id="PF00551">
    <property type="entry name" value="Formyl_trans_N"/>
    <property type="match status" value="1"/>
</dbReference>
<dbReference type="EMBL" id="MU155135">
    <property type="protein sequence ID" value="KAF9485493.1"/>
    <property type="molecule type" value="Genomic_DNA"/>
</dbReference>
<dbReference type="PANTHER" id="PTHR11138:SF5">
    <property type="entry name" value="METHIONYL-TRNA FORMYLTRANSFERASE, MITOCHONDRIAL"/>
    <property type="match status" value="1"/>
</dbReference>
<protein>
    <recommendedName>
        <fullName evidence="2">methionyl-tRNA formyltransferase</fullName>
        <ecNumber evidence="2">2.1.2.9</ecNumber>
    </recommendedName>
</protein>
<evidence type="ECO:0000256" key="4">
    <source>
        <dbReference type="ARBA" id="ARBA00022917"/>
    </source>
</evidence>
<organism evidence="7 8">
    <name type="scientific">Pholiota conissans</name>
    <dbReference type="NCBI Taxonomy" id="109636"/>
    <lineage>
        <taxon>Eukaryota</taxon>
        <taxon>Fungi</taxon>
        <taxon>Dikarya</taxon>
        <taxon>Basidiomycota</taxon>
        <taxon>Agaricomycotina</taxon>
        <taxon>Agaricomycetes</taxon>
        <taxon>Agaricomycetidae</taxon>
        <taxon>Agaricales</taxon>
        <taxon>Agaricineae</taxon>
        <taxon>Strophariaceae</taxon>
        <taxon>Pholiota</taxon>
    </lineage>
</organism>
<dbReference type="SUPFAM" id="SSF53328">
    <property type="entry name" value="Formyltransferase"/>
    <property type="match status" value="1"/>
</dbReference>
<comment type="caution">
    <text evidence="7">The sequence shown here is derived from an EMBL/GenBank/DDBJ whole genome shotgun (WGS) entry which is preliminary data.</text>
</comment>
<comment type="similarity">
    <text evidence="1">Belongs to the Fmt family.</text>
</comment>
<dbReference type="AlphaFoldDB" id="A0A9P5ZCE3"/>
<keyword evidence="4" id="KW-0648">Protein biosynthesis</keyword>
<dbReference type="CDD" id="cd08646">
    <property type="entry name" value="FMT_core_Met-tRNA-FMT_N"/>
    <property type="match status" value="1"/>
</dbReference>
<dbReference type="InterPro" id="IPR005793">
    <property type="entry name" value="Formyl_trans_C"/>
</dbReference>
<dbReference type="Proteomes" id="UP000807469">
    <property type="component" value="Unassembled WGS sequence"/>
</dbReference>
<dbReference type="Pfam" id="PF02911">
    <property type="entry name" value="Formyl_trans_C"/>
    <property type="match status" value="1"/>
</dbReference>
<gene>
    <name evidence="7" type="ORF">BDN70DRAFT_871146</name>
</gene>
<evidence type="ECO:0000313" key="7">
    <source>
        <dbReference type="EMBL" id="KAF9485493.1"/>
    </source>
</evidence>
<evidence type="ECO:0000256" key="3">
    <source>
        <dbReference type="ARBA" id="ARBA00022679"/>
    </source>
</evidence>